<dbReference type="AlphaFoldDB" id="Q5JNS4"/>
<name>Q5JNS4_ORYSJ</name>
<sequence length="67" mass="6643">MGEGRGAAIGVAAGGSAVEGAQPPPPPDDDLDLPDERDDNVVLGLLPPSPAIDLLHSAGGRTLAHLL</sequence>
<proteinExistence type="predicted"/>
<protein>
    <submittedName>
        <fullName evidence="2">Uncharacterized protein</fullName>
    </submittedName>
</protein>
<organism evidence="2">
    <name type="scientific">Oryza sativa subsp. japonica</name>
    <name type="common">Rice</name>
    <dbReference type="NCBI Taxonomy" id="39947"/>
    <lineage>
        <taxon>Eukaryota</taxon>
        <taxon>Viridiplantae</taxon>
        <taxon>Streptophyta</taxon>
        <taxon>Embryophyta</taxon>
        <taxon>Tracheophyta</taxon>
        <taxon>Spermatophyta</taxon>
        <taxon>Magnoliopsida</taxon>
        <taxon>Liliopsida</taxon>
        <taxon>Poales</taxon>
        <taxon>Poaceae</taxon>
        <taxon>BOP clade</taxon>
        <taxon>Oryzoideae</taxon>
        <taxon>Oryzeae</taxon>
        <taxon>Oryzinae</taxon>
        <taxon>Oryza</taxon>
        <taxon>Oryza sativa</taxon>
    </lineage>
</organism>
<evidence type="ECO:0000256" key="1">
    <source>
        <dbReference type="SAM" id="MobiDB-lite"/>
    </source>
</evidence>
<evidence type="ECO:0000313" key="2">
    <source>
        <dbReference type="EMBL" id="BAD86883.1"/>
    </source>
</evidence>
<feature type="compositionally biased region" description="Low complexity" evidence="1">
    <location>
        <begin position="8"/>
        <end position="21"/>
    </location>
</feature>
<feature type="compositionally biased region" description="Acidic residues" evidence="1">
    <location>
        <begin position="27"/>
        <end position="38"/>
    </location>
</feature>
<gene>
    <name evidence="2" type="primary">P0706B05.35</name>
</gene>
<accession>Q5JNS4</accession>
<feature type="region of interest" description="Disordered" evidence="1">
    <location>
        <begin position="1"/>
        <end position="40"/>
    </location>
</feature>
<reference evidence="2" key="1">
    <citation type="journal article" date="2002" name="Nature">
        <title>The genome sequence and structure of rice chromosome 1.</title>
        <authorList>
            <person name="Sasaki T."/>
            <person name="Matsumoto T."/>
            <person name="Yamamoto K."/>
            <person name="Sakata K."/>
            <person name="Baba T."/>
            <person name="Katayose Y."/>
            <person name="Wu J."/>
            <person name="Niimura Y."/>
            <person name="Cheng Z."/>
            <person name="Nagamura Y."/>
            <person name="Antonio B.A."/>
            <person name="Kanamori H."/>
            <person name="Hosokawa S."/>
            <person name="Masukawa M."/>
            <person name="Arikawa K."/>
            <person name="Chiden Y."/>
            <person name="Hayashi M."/>
            <person name="Okamoto M."/>
            <person name="Ando T."/>
            <person name="Aoki H."/>
            <person name="Arita K."/>
            <person name="Hamada M."/>
            <person name="Harada C."/>
            <person name="Hijishita S."/>
            <person name="Honda M."/>
            <person name="Ichikawa Y."/>
            <person name="Idonuma A."/>
            <person name="Iijima M."/>
            <person name="Ikeda M."/>
            <person name="Ikeno M."/>
            <person name="Itoh S."/>
            <person name="Itoh T."/>
            <person name="Itoh Y."/>
            <person name="Itoh Y."/>
            <person name="Iwabuchi A."/>
            <person name="Kamiya K."/>
            <person name="Karasawa W."/>
            <person name="Katagiri S."/>
            <person name="Kikuta A."/>
            <person name="Kobayashi N."/>
            <person name="Kono I."/>
            <person name="Machita K."/>
            <person name="Maehara T."/>
            <person name="Mizuno H."/>
            <person name="Mizubayashi T."/>
            <person name="Mukai Y."/>
            <person name="Nagasaki H."/>
            <person name="Nakashima M."/>
            <person name="Nakama Y."/>
            <person name="Nakamichi Y."/>
            <person name="Nakamura M."/>
            <person name="Namiki N."/>
            <person name="Negishi M."/>
            <person name="Ohta I."/>
            <person name="Ono N."/>
            <person name="Saji S."/>
            <person name="Sakai K."/>
            <person name="Shibata M."/>
            <person name="Shimokawa T."/>
            <person name="Shomura A."/>
            <person name="Song J."/>
            <person name="Takazaki Y."/>
            <person name="Terasawa K."/>
            <person name="Tsuji K."/>
            <person name="Waki K."/>
            <person name="Yamagata H."/>
            <person name="Yamane H."/>
            <person name="Yoshiki S."/>
            <person name="Yoshihara R."/>
            <person name="Yukawa K."/>
            <person name="Zhong H."/>
            <person name="Iwama H."/>
            <person name="Endo T."/>
            <person name="Ito H."/>
            <person name="Hahn J.H."/>
            <person name="Kim H.I."/>
            <person name="Eun M.Y."/>
            <person name="Yano M."/>
            <person name="Jiang J."/>
            <person name="Gojobori T."/>
        </authorList>
    </citation>
    <scope>NUCLEOTIDE SEQUENCE [LARGE SCALE GENOMIC DNA]</scope>
</reference>
<dbReference type="EMBL" id="AP002482">
    <property type="protein sequence ID" value="BAD86883.1"/>
    <property type="molecule type" value="Genomic_DNA"/>
</dbReference>
<dbReference type="Proteomes" id="UP000817658">
    <property type="component" value="Chromosome 1"/>
</dbReference>